<sequence length="420" mass="43721">MTDSSTLTHETGPPAPPGSLRSRLGTAYGFLGSAFVVAVAYVDPGNFATNMTGGARYGYLLLWVIASASVAAVFVQYLAAKLGIASGRSLPELCREHYPRPVTYGLWFQAELVSMATDLAEFVGAAVALNLLFGVPLLPAALITAAVSLVILMLAPLRRRRFETVILALILLVSAGFAYQVFRSGPPAAAGAGLIPGFAGTDSILLATGMLGATVMPHAIYLHSALTQEHHRGSVAARRKALRSMLKGLVCALGIAAVINASMLLVAAASLHGTSLPHESLDDMHAGLGQVLGSDTALAFALALLASGIASSSVGTYAGQVILSGFLRTQIPVLLRRLLTMAPPLAILALGTDPTRALIISQVVLSFGIPFALIPLVLFGRRSDVMGPLTNRRLTTTIGMVVSLAISGLNVFLLHQLLVA</sequence>
<dbReference type="GO" id="GO:0005384">
    <property type="term" value="F:manganese ion transmembrane transporter activity"/>
    <property type="evidence" value="ECO:0007669"/>
    <property type="project" value="TreeGrafter"/>
</dbReference>
<dbReference type="NCBIfam" id="NF037982">
    <property type="entry name" value="Nramp_1"/>
    <property type="match status" value="1"/>
</dbReference>
<keyword evidence="4 7" id="KW-1133">Transmembrane helix</keyword>
<feature type="transmembrane region" description="Helical" evidence="7">
    <location>
        <begin position="297"/>
        <end position="322"/>
    </location>
</feature>
<feature type="transmembrane region" description="Helical" evidence="7">
    <location>
        <begin position="27"/>
        <end position="45"/>
    </location>
</feature>
<feature type="transmembrane region" description="Helical" evidence="7">
    <location>
        <begin position="202"/>
        <end position="222"/>
    </location>
</feature>
<evidence type="ECO:0000256" key="7">
    <source>
        <dbReference type="SAM" id="Phobius"/>
    </source>
</evidence>
<feature type="transmembrane region" description="Helical" evidence="7">
    <location>
        <begin position="162"/>
        <end position="182"/>
    </location>
</feature>
<dbReference type="GO" id="GO:0015086">
    <property type="term" value="F:cadmium ion transmembrane transporter activity"/>
    <property type="evidence" value="ECO:0007669"/>
    <property type="project" value="TreeGrafter"/>
</dbReference>
<evidence type="ECO:0000256" key="6">
    <source>
        <dbReference type="SAM" id="MobiDB-lite"/>
    </source>
</evidence>
<dbReference type="PANTHER" id="PTHR11706">
    <property type="entry name" value="SOLUTE CARRIER PROTEIN FAMILY 11 MEMBER"/>
    <property type="match status" value="1"/>
</dbReference>
<feature type="transmembrane region" description="Helical" evidence="7">
    <location>
        <begin position="248"/>
        <end position="271"/>
    </location>
</feature>
<feature type="transmembrane region" description="Helical" evidence="7">
    <location>
        <begin position="398"/>
        <end position="418"/>
    </location>
</feature>
<feature type="transmembrane region" description="Helical" evidence="7">
    <location>
        <begin position="357"/>
        <end position="378"/>
    </location>
</feature>
<evidence type="ECO:0000256" key="5">
    <source>
        <dbReference type="ARBA" id="ARBA00023136"/>
    </source>
</evidence>
<evidence type="ECO:0000256" key="3">
    <source>
        <dbReference type="ARBA" id="ARBA00022692"/>
    </source>
</evidence>
<evidence type="ECO:0000313" key="8">
    <source>
        <dbReference type="EMBL" id="ALP32057.1"/>
    </source>
</evidence>
<gene>
    <name evidence="8" type="primary">cycQ</name>
</gene>
<keyword evidence="3 7" id="KW-0812">Transmembrane</keyword>
<keyword evidence="5 7" id="KW-0472">Membrane</keyword>
<feature type="transmembrane region" description="Helical" evidence="7">
    <location>
        <begin position="334"/>
        <end position="351"/>
    </location>
</feature>
<dbReference type="AlphaFoldDB" id="A0A0S2RRF7"/>
<evidence type="ECO:0000256" key="4">
    <source>
        <dbReference type="ARBA" id="ARBA00022989"/>
    </source>
</evidence>
<keyword evidence="2" id="KW-0813">Transport</keyword>
<proteinExistence type="predicted"/>
<reference evidence="8" key="1">
    <citation type="journal article" date="2015" name="Org. Lett.">
        <title>Identification of the Polyketide Biosynthetic Machinery for the Indolizidine Alkaloid Cyclizidine.</title>
        <authorList>
            <person name="Huang W."/>
            <person name="Kim S.J."/>
            <person name="Liu J."/>
            <person name="Zhang W."/>
        </authorList>
    </citation>
    <scope>NUCLEOTIDE SEQUENCE</scope>
    <source>
        <strain evidence="8">NCIB 11649</strain>
    </source>
</reference>
<dbReference type="EMBL" id="KT327068">
    <property type="protein sequence ID" value="ALP32057.1"/>
    <property type="molecule type" value="Genomic_DNA"/>
</dbReference>
<dbReference type="Pfam" id="PF01566">
    <property type="entry name" value="Nramp"/>
    <property type="match status" value="1"/>
</dbReference>
<dbReference type="GO" id="GO:0034755">
    <property type="term" value="P:iron ion transmembrane transport"/>
    <property type="evidence" value="ECO:0007669"/>
    <property type="project" value="TreeGrafter"/>
</dbReference>
<feature type="transmembrane region" description="Helical" evidence="7">
    <location>
        <begin position="57"/>
        <end position="79"/>
    </location>
</feature>
<dbReference type="PRINTS" id="PR00447">
    <property type="entry name" value="NATRESASSCMP"/>
</dbReference>
<comment type="subcellular location">
    <subcellularLocation>
        <location evidence="1">Membrane</location>
        <topology evidence="1">Multi-pass membrane protein</topology>
    </subcellularLocation>
</comment>
<feature type="transmembrane region" description="Helical" evidence="7">
    <location>
        <begin position="122"/>
        <end position="155"/>
    </location>
</feature>
<evidence type="ECO:0000256" key="1">
    <source>
        <dbReference type="ARBA" id="ARBA00004141"/>
    </source>
</evidence>
<name>A0A0S2RRF7_9ACTN</name>
<dbReference type="GO" id="GO:0005886">
    <property type="term" value="C:plasma membrane"/>
    <property type="evidence" value="ECO:0007669"/>
    <property type="project" value="TreeGrafter"/>
</dbReference>
<accession>A0A0S2RRF7</accession>
<feature type="region of interest" description="Disordered" evidence="6">
    <location>
        <begin position="1"/>
        <end position="20"/>
    </location>
</feature>
<dbReference type="NCBIfam" id="NF001923">
    <property type="entry name" value="PRK00701.1"/>
    <property type="match status" value="1"/>
</dbReference>
<dbReference type="InterPro" id="IPR001046">
    <property type="entry name" value="NRAMP_fam"/>
</dbReference>
<dbReference type="NCBIfam" id="TIGR01197">
    <property type="entry name" value="nramp"/>
    <property type="match status" value="1"/>
</dbReference>
<protein>
    <submittedName>
        <fullName evidence="8">CycQ</fullName>
    </submittedName>
</protein>
<evidence type="ECO:0000256" key="2">
    <source>
        <dbReference type="ARBA" id="ARBA00022448"/>
    </source>
</evidence>
<organism evidence="8">
    <name type="scientific">Streptomyces sp. NCIB 11649</name>
    <dbReference type="NCBI Taxonomy" id="1756463"/>
    <lineage>
        <taxon>Bacteria</taxon>
        <taxon>Bacillati</taxon>
        <taxon>Actinomycetota</taxon>
        <taxon>Actinomycetes</taxon>
        <taxon>Kitasatosporales</taxon>
        <taxon>Streptomycetaceae</taxon>
        <taxon>Streptomyces</taxon>
    </lineage>
</organism>
<dbReference type="PANTHER" id="PTHR11706:SF33">
    <property type="entry name" value="NATURAL RESISTANCE-ASSOCIATED MACROPHAGE PROTEIN 2"/>
    <property type="match status" value="1"/>
</dbReference>